<feature type="binding site" evidence="6">
    <location>
        <position position="352"/>
    </location>
    <ligand>
        <name>Mn(2+)</name>
        <dbReference type="ChEBI" id="CHEBI:29035"/>
    </ligand>
</feature>
<dbReference type="InterPro" id="IPR003762">
    <property type="entry name" value="Lara_isomerase"/>
</dbReference>
<keyword evidence="5 6" id="KW-0119">Carbohydrate metabolism</keyword>
<evidence type="ECO:0000313" key="11">
    <source>
        <dbReference type="Proteomes" id="UP000250003"/>
    </source>
</evidence>
<evidence type="ECO:0000259" key="9">
    <source>
        <dbReference type="Pfam" id="PF24856"/>
    </source>
</evidence>
<dbReference type="GO" id="GO:0005829">
    <property type="term" value="C:cytosol"/>
    <property type="evidence" value="ECO:0007669"/>
    <property type="project" value="TreeGrafter"/>
</dbReference>
<dbReference type="InterPro" id="IPR038583">
    <property type="entry name" value="AraA_N_sf"/>
</dbReference>
<comment type="catalytic activity">
    <reaction evidence="6">
        <text>beta-L-arabinopyranose = L-ribulose</text>
        <dbReference type="Rhea" id="RHEA:14821"/>
        <dbReference type="ChEBI" id="CHEBI:16880"/>
        <dbReference type="ChEBI" id="CHEBI:40886"/>
        <dbReference type="EC" id="5.3.1.4"/>
    </reaction>
</comment>
<dbReference type="Pfam" id="PF11762">
    <property type="entry name" value="Arabinose_Iso_C"/>
    <property type="match status" value="1"/>
</dbReference>
<feature type="domain" description="L-arabinose isomerase central" evidence="9">
    <location>
        <begin position="177"/>
        <end position="324"/>
    </location>
</feature>
<evidence type="ECO:0000256" key="4">
    <source>
        <dbReference type="ARBA" id="ARBA00023235"/>
    </source>
</evidence>
<comment type="cofactor">
    <cofactor evidence="6">
        <name>Mn(2+)</name>
        <dbReference type="ChEBI" id="CHEBI:29035"/>
    </cofactor>
    <text evidence="6">Binds 1 Mn(2+) ion per subunit.</text>
</comment>
<accession>A0A2Z4U8L3</accession>
<dbReference type="HAMAP" id="MF_00519">
    <property type="entry name" value="Arabinose_Isome"/>
    <property type="match status" value="1"/>
</dbReference>
<keyword evidence="4 6" id="KW-0413">Isomerase</keyword>
<dbReference type="Pfam" id="PF02610">
    <property type="entry name" value="AraA_N"/>
    <property type="match status" value="1"/>
</dbReference>
<dbReference type="GO" id="GO:0008733">
    <property type="term" value="F:L-arabinose isomerase activity"/>
    <property type="evidence" value="ECO:0007669"/>
    <property type="project" value="UniProtKB-UniRule"/>
</dbReference>
<feature type="binding site" evidence="6">
    <location>
        <position position="306"/>
    </location>
    <ligand>
        <name>Mn(2+)</name>
        <dbReference type="ChEBI" id="CHEBI:29035"/>
    </ligand>
</feature>
<dbReference type="InterPro" id="IPR004216">
    <property type="entry name" value="Fuc/Ara_isomerase_C"/>
</dbReference>
<dbReference type="PANTHER" id="PTHR38464">
    <property type="entry name" value="L-ARABINOSE ISOMERASE"/>
    <property type="match status" value="1"/>
</dbReference>
<evidence type="ECO:0000313" key="10">
    <source>
        <dbReference type="EMBL" id="AWY97387.1"/>
    </source>
</evidence>
<comment type="similarity">
    <text evidence="6">Belongs to the arabinose isomerase family.</text>
</comment>
<dbReference type="SUPFAM" id="SSF50443">
    <property type="entry name" value="FucI/AraA C-terminal domain-like"/>
    <property type="match status" value="1"/>
</dbReference>
<gene>
    <name evidence="6" type="primary">araA</name>
    <name evidence="10" type="ORF">DQQ01_03625</name>
</gene>
<evidence type="ECO:0000256" key="2">
    <source>
        <dbReference type="ARBA" id="ARBA00022935"/>
    </source>
</evidence>
<dbReference type="PIRSF" id="PIRSF001478">
    <property type="entry name" value="L-ara_isomerase"/>
    <property type="match status" value="1"/>
</dbReference>
<dbReference type="NCBIfam" id="NF002795">
    <property type="entry name" value="PRK02929.1"/>
    <property type="match status" value="1"/>
</dbReference>
<dbReference type="EMBL" id="CP030280">
    <property type="protein sequence ID" value="AWY97387.1"/>
    <property type="molecule type" value="Genomic_DNA"/>
</dbReference>
<feature type="domain" description="L-arabinose isomerase N-terminal" evidence="7">
    <location>
        <begin position="7"/>
        <end position="173"/>
    </location>
</feature>
<dbReference type="GO" id="GO:0019569">
    <property type="term" value="P:L-arabinose catabolic process to D-xylulose 5-phosphate"/>
    <property type="evidence" value="ECO:0007669"/>
    <property type="project" value="UniProtKB-UniRule"/>
</dbReference>
<dbReference type="InterPro" id="IPR009015">
    <property type="entry name" value="Fucose_isomerase_N/cen_sf"/>
</dbReference>
<dbReference type="Proteomes" id="UP000250003">
    <property type="component" value="Chromosome"/>
</dbReference>
<dbReference type="InterPro" id="IPR055390">
    <property type="entry name" value="AraA_central"/>
</dbReference>
<keyword evidence="1 6" id="KW-0479">Metal-binding</keyword>
<reference evidence="11" key="1">
    <citation type="submission" date="2018-06" db="EMBL/GenBank/DDBJ databases">
        <title>Description of Blautia argi sp. nov., a new anaerobic isolated from dog feces.</title>
        <authorList>
            <person name="Chang Y.-H."/>
            <person name="Paek J."/>
            <person name="Shin Y."/>
        </authorList>
    </citation>
    <scope>NUCLEOTIDE SEQUENCE [LARGE SCALE GENOMIC DNA]</scope>
    <source>
        <strain evidence="11">KCTC 15426</strain>
    </source>
</reference>
<evidence type="ECO:0000256" key="5">
    <source>
        <dbReference type="ARBA" id="ARBA00023277"/>
    </source>
</evidence>
<dbReference type="RefSeq" id="WP_111918479.1">
    <property type="nucleotide sequence ID" value="NZ_CP030280.1"/>
</dbReference>
<dbReference type="EC" id="5.3.1.4" evidence="6"/>
<comment type="function">
    <text evidence="6">Catalyzes the conversion of L-arabinose to L-ribulose.</text>
</comment>
<sequence length="501" mass="57005">MLEMKNYQFWFCTGSQDLYGQECLEHVAEHSKIMVDRLNQSGVLPYEVVWKPTLLTNAMIRQTFNEANADENCAGVITWMHTFSPAKSWILGLQEYRKPLLHLHTQFNREIPYDSIDMDFMNENQSAHGDREYGHIVSRMRMERKVIVGFWDDKDVQERIASWMRTAVGVIESSHIRVMRIADNMRNVAVTEGDKVEAQIKFGWEVDAYPVNEIADAVKEVSKGDTDALVEEYYDKYEILLEGRDAEEFRRHVAVQAQIELGFERFLEEKNYQAIVTHFGDLGCLQQLPGLAIQRLMEKGYGFGGEGDWKTAAMVRLMKIMTQGKKDAKGTSFMEDYTYNLVPGKEGILEAHMLEVCPTIAEGPISIKCQPLTMGDREDPARLVFTSKTGKGVATSLIDLGDRFRLIINDVNCKKVEQPMPKLPVATAFWTPEPSLQTGAEAWILAGGAHHTAFSYDLTAEQMGDWAAAMGIEAVYIDKDTTIRNLKNELRWNEAAYRLNL</sequence>
<dbReference type="SUPFAM" id="SSF53743">
    <property type="entry name" value="FucI/AraA N-terminal and middle domains"/>
    <property type="match status" value="1"/>
</dbReference>
<keyword evidence="2 6" id="KW-0054">Arabinose catabolism</keyword>
<feature type="domain" description="L-arabinose isomerase C-terminal" evidence="8">
    <location>
        <begin position="330"/>
        <end position="473"/>
    </location>
</feature>
<dbReference type="Gene3D" id="3.40.50.10940">
    <property type="match status" value="1"/>
</dbReference>
<dbReference type="PANTHER" id="PTHR38464:SF1">
    <property type="entry name" value="L-ARABINOSE ISOMERASE"/>
    <property type="match status" value="1"/>
</dbReference>
<keyword evidence="3 6" id="KW-0464">Manganese</keyword>
<dbReference type="KEGG" id="blau:DQQ01_03625"/>
<proteinExistence type="inferred from homology"/>
<name>A0A2Z4U8L3_9FIRM</name>
<dbReference type="Pfam" id="PF24856">
    <property type="entry name" value="AraA_central"/>
    <property type="match status" value="1"/>
</dbReference>
<dbReference type="AlphaFoldDB" id="A0A2Z4U8L3"/>
<feature type="binding site" evidence="6">
    <location>
        <position position="335"/>
    </location>
    <ligand>
        <name>Mn(2+)</name>
        <dbReference type="ChEBI" id="CHEBI:29035"/>
    </ligand>
</feature>
<feature type="binding site" evidence="6">
    <location>
        <position position="451"/>
    </location>
    <ligand>
        <name>Mn(2+)</name>
        <dbReference type="ChEBI" id="CHEBI:29035"/>
    </ligand>
</feature>
<dbReference type="OrthoDB" id="9765600at2"/>
<dbReference type="GO" id="GO:0030145">
    <property type="term" value="F:manganese ion binding"/>
    <property type="evidence" value="ECO:0007669"/>
    <property type="project" value="UniProtKB-UniRule"/>
</dbReference>
<keyword evidence="11" id="KW-1185">Reference proteome</keyword>
<protein>
    <recommendedName>
        <fullName evidence="6">L-arabinose isomerase</fullName>
        <ecNumber evidence="6">5.3.1.4</ecNumber>
    </recommendedName>
</protein>
<evidence type="ECO:0000256" key="1">
    <source>
        <dbReference type="ARBA" id="ARBA00022723"/>
    </source>
</evidence>
<comment type="pathway">
    <text evidence="6">Carbohydrate degradation; L-arabinose degradation via L-ribulose; D-xylulose 5-phosphate from L-arabinose (bacterial route): step 1/3.</text>
</comment>
<evidence type="ECO:0000256" key="6">
    <source>
        <dbReference type="HAMAP-Rule" id="MF_00519"/>
    </source>
</evidence>
<evidence type="ECO:0000259" key="8">
    <source>
        <dbReference type="Pfam" id="PF11762"/>
    </source>
</evidence>
<organism evidence="10 11">
    <name type="scientific">Blautia argi</name>
    <dbReference type="NCBI Taxonomy" id="1912897"/>
    <lineage>
        <taxon>Bacteria</taxon>
        <taxon>Bacillati</taxon>
        <taxon>Bacillota</taxon>
        <taxon>Clostridia</taxon>
        <taxon>Lachnospirales</taxon>
        <taxon>Lachnospiraceae</taxon>
        <taxon>Blautia</taxon>
    </lineage>
</organism>
<dbReference type="UniPathway" id="UPA00145">
    <property type="reaction ID" value="UER00565"/>
</dbReference>
<evidence type="ECO:0000256" key="3">
    <source>
        <dbReference type="ARBA" id="ARBA00023211"/>
    </source>
</evidence>
<evidence type="ECO:0000259" key="7">
    <source>
        <dbReference type="Pfam" id="PF02610"/>
    </source>
</evidence>
<dbReference type="InterPro" id="IPR055389">
    <property type="entry name" value="AraA_N"/>
</dbReference>
<dbReference type="InterPro" id="IPR024664">
    <property type="entry name" value="Ara_Isoase_C"/>
</dbReference>